<dbReference type="AlphaFoldDB" id="A0A2W5MZQ9"/>
<feature type="transmembrane region" description="Helical" evidence="1">
    <location>
        <begin position="43"/>
        <end position="65"/>
    </location>
</feature>
<sequence length="67" mass="7601">MTFVKRVLSLLPQVVRLRGRTRFVSVWLKSKLFSMGLSDVDLPLLNATIFFASSLMLCLLVAFVVQQ</sequence>
<protein>
    <submittedName>
        <fullName evidence="2">Uncharacterized protein</fullName>
    </submittedName>
</protein>
<organism evidence="2 3">
    <name type="scientific">Rhodovulum sulfidophilum</name>
    <name type="common">Rhodobacter sulfidophilus</name>
    <dbReference type="NCBI Taxonomy" id="35806"/>
    <lineage>
        <taxon>Bacteria</taxon>
        <taxon>Pseudomonadati</taxon>
        <taxon>Pseudomonadota</taxon>
        <taxon>Alphaproteobacteria</taxon>
        <taxon>Rhodobacterales</taxon>
        <taxon>Paracoccaceae</taxon>
        <taxon>Rhodovulum</taxon>
    </lineage>
</organism>
<comment type="caution">
    <text evidence="2">The sequence shown here is derived from an EMBL/GenBank/DDBJ whole genome shotgun (WGS) entry which is preliminary data.</text>
</comment>
<dbReference type="Proteomes" id="UP000249185">
    <property type="component" value="Unassembled WGS sequence"/>
</dbReference>
<keyword evidence="1" id="KW-0472">Membrane</keyword>
<gene>
    <name evidence="2" type="ORF">DI556_19260</name>
</gene>
<dbReference type="EMBL" id="QFPW01000021">
    <property type="protein sequence ID" value="PZQ46761.1"/>
    <property type="molecule type" value="Genomic_DNA"/>
</dbReference>
<proteinExistence type="predicted"/>
<keyword evidence="1" id="KW-1133">Transmembrane helix</keyword>
<accession>A0A2W5MZQ9</accession>
<evidence type="ECO:0000313" key="2">
    <source>
        <dbReference type="EMBL" id="PZQ46761.1"/>
    </source>
</evidence>
<keyword evidence="1" id="KW-0812">Transmembrane</keyword>
<evidence type="ECO:0000313" key="3">
    <source>
        <dbReference type="Proteomes" id="UP000249185"/>
    </source>
</evidence>
<evidence type="ECO:0000256" key="1">
    <source>
        <dbReference type="SAM" id="Phobius"/>
    </source>
</evidence>
<name>A0A2W5MZQ9_RHOSU</name>
<reference evidence="2 3" key="1">
    <citation type="submission" date="2017-08" db="EMBL/GenBank/DDBJ databases">
        <title>Infants hospitalized years apart are colonized by the same room-sourced microbial strains.</title>
        <authorList>
            <person name="Brooks B."/>
            <person name="Olm M.R."/>
            <person name="Firek B.A."/>
            <person name="Baker R."/>
            <person name="Thomas B.C."/>
            <person name="Morowitz M.J."/>
            <person name="Banfield J.F."/>
        </authorList>
    </citation>
    <scope>NUCLEOTIDE SEQUENCE [LARGE SCALE GENOMIC DNA]</scope>
    <source>
        <strain evidence="2">S2_005_002_R2_34</strain>
    </source>
</reference>